<name>A0A0A1V9R6_9HYPO</name>
<gene>
    <name evidence="1" type="ORF">X797_001467</name>
</gene>
<dbReference type="EMBL" id="JELW01000001">
    <property type="protein sequence ID" value="EXV06745.1"/>
    <property type="molecule type" value="Genomic_DNA"/>
</dbReference>
<reference evidence="1 2" key="1">
    <citation type="submission" date="2014-02" db="EMBL/GenBank/DDBJ databases">
        <title>The genome sequence of the entomopathogenic fungus Metarhizium robertsii ARSEF 2575.</title>
        <authorList>
            <person name="Giuliano Garisto Donzelli B."/>
            <person name="Roe B.A."/>
            <person name="Macmil S.L."/>
            <person name="Krasnoff S.B."/>
            <person name="Gibson D.M."/>
        </authorList>
    </citation>
    <scope>NUCLEOTIDE SEQUENCE [LARGE SCALE GENOMIC DNA]</scope>
    <source>
        <strain evidence="1 2">ARSEF 2575</strain>
    </source>
</reference>
<dbReference type="AlphaFoldDB" id="A0A0A1V9R6"/>
<dbReference type="Proteomes" id="UP000030151">
    <property type="component" value="Unassembled WGS sequence"/>
</dbReference>
<evidence type="ECO:0000313" key="1">
    <source>
        <dbReference type="EMBL" id="EXV06745.1"/>
    </source>
</evidence>
<dbReference type="OrthoDB" id="10327388at2759"/>
<protein>
    <submittedName>
        <fullName evidence="1">Uncharacterized protein</fullName>
    </submittedName>
</protein>
<accession>A0A0A1V9R6</accession>
<proteinExistence type="predicted"/>
<dbReference type="HOGENOM" id="CLU_1907191_0_0_1"/>
<comment type="caution">
    <text evidence="1">The sequence shown here is derived from an EMBL/GenBank/DDBJ whole genome shotgun (WGS) entry which is preliminary data.</text>
</comment>
<sequence length="133" mass="15469">MPSRRNNRVFHRCVIKYPYNNKLVEIQIEVDRLFYSCALRRFAIEYQIPGDPDPTSRKLIDAINDLASNVVDREMGHRQSHPVLVGRAWSVDLLNRGRKVLRLQPLQAERAFEHVGRHQNGTRTLPILIADDD</sequence>
<evidence type="ECO:0000313" key="2">
    <source>
        <dbReference type="Proteomes" id="UP000030151"/>
    </source>
</evidence>
<organism evidence="1 2">
    <name type="scientific">Metarhizium robertsii</name>
    <dbReference type="NCBI Taxonomy" id="568076"/>
    <lineage>
        <taxon>Eukaryota</taxon>
        <taxon>Fungi</taxon>
        <taxon>Dikarya</taxon>
        <taxon>Ascomycota</taxon>
        <taxon>Pezizomycotina</taxon>
        <taxon>Sordariomycetes</taxon>
        <taxon>Hypocreomycetidae</taxon>
        <taxon>Hypocreales</taxon>
        <taxon>Clavicipitaceae</taxon>
        <taxon>Metarhizium</taxon>
    </lineage>
</organism>